<dbReference type="PROSITE" id="PS50969">
    <property type="entry name" value="FCP1"/>
    <property type="match status" value="1"/>
</dbReference>
<reference evidence="3 4" key="1">
    <citation type="submission" date="2024-02" db="EMBL/GenBank/DDBJ databases">
        <authorList>
            <person name="Daric V."/>
            <person name="Darras S."/>
        </authorList>
    </citation>
    <scope>NUCLEOTIDE SEQUENCE [LARGE SCALE GENOMIC DNA]</scope>
</reference>
<dbReference type="InterPro" id="IPR036412">
    <property type="entry name" value="HAD-like_sf"/>
</dbReference>
<evidence type="ECO:0000259" key="2">
    <source>
        <dbReference type="PROSITE" id="PS50969"/>
    </source>
</evidence>
<dbReference type="Pfam" id="PF03031">
    <property type="entry name" value="NIF"/>
    <property type="match status" value="1"/>
</dbReference>
<dbReference type="InterPro" id="IPR050365">
    <property type="entry name" value="TIM50"/>
</dbReference>
<evidence type="ECO:0000313" key="4">
    <source>
        <dbReference type="Proteomes" id="UP001642483"/>
    </source>
</evidence>
<protein>
    <recommendedName>
        <fullName evidence="2">FCP1 homology domain-containing protein</fullName>
    </recommendedName>
</protein>
<dbReference type="NCBIfam" id="TIGR02251">
    <property type="entry name" value="HIF-SF_euk"/>
    <property type="match status" value="1"/>
</dbReference>
<gene>
    <name evidence="3" type="ORF">CVLEPA_LOCUS8554</name>
</gene>
<feature type="domain" description="FCP1 homology" evidence="2">
    <location>
        <begin position="69"/>
        <end position="238"/>
    </location>
</feature>
<keyword evidence="1" id="KW-1133">Transmembrane helix</keyword>
<keyword evidence="4" id="KW-1185">Reference proteome</keyword>
<proteinExistence type="predicted"/>
<name>A0ABP0FJW3_CLALP</name>
<organism evidence="3 4">
    <name type="scientific">Clavelina lepadiformis</name>
    <name type="common">Light-bulb sea squirt</name>
    <name type="synonym">Ascidia lepadiformis</name>
    <dbReference type="NCBI Taxonomy" id="159417"/>
    <lineage>
        <taxon>Eukaryota</taxon>
        <taxon>Metazoa</taxon>
        <taxon>Chordata</taxon>
        <taxon>Tunicata</taxon>
        <taxon>Ascidiacea</taxon>
        <taxon>Aplousobranchia</taxon>
        <taxon>Clavelinidae</taxon>
        <taxon>Clavelina</taxon>
    </lineage>
</organism>
<comment type="caution">
    <text evidence="3">The sequence shown here is derived from an EMBL/GenBank/DDBJ whole genome shotgun (WGS) entry which is preliminary data.</text>
</comment>
<keyword evidence="1" id="KW-0812">Transmembrane</keyword>
<dbReference type="EMBL" id="CAWYQH010000057">
    <property type="protein sequence ID" value="CAK8678647.1"/>
    <property type="molecule type" value="Genomic_DNA"/>
</dbReference>
<dbReference type="InterPro" id="IPR011948">
    <property type="entry name" value="Dullard_phosphatase"/>
</dbReference>
<dbReference type="SUPFAM" id="SSF56784">
    <property type="entry name" value="HAD-like"/>
    <property type="match status" value="1"/>
</dbReference>
<dbReference type="InterPro" id="IPR023214">
    <property type="entry name" value="HAD_sf"/>
</dbReference>
<dbReference type="CDD" id="cd07521">
    <property type="entry name" value="HAD_FCP1-like"/>
    <property type="match status" value="1"/>
</dbReference>
<dbReference type="Gene3D" id="3.40.50.1000">
    <property type="entry name" value="HAD superfamily/HAD-like"/>
    <property type="match status" value="1"/>
</dbReference>
<dbReference type="PANTHER" id="PTHR12210">
    <property type="entry name" value="DULLARD PROTEIN PHOSPHATASE"/>
    <property type="match status" value="1"/>
</dbReference>
<dbReference type="InterPro" id="IPR004274">
    <property type="entry name" value="FCP1_dom"/>
</dbReference>
<accession>A0ABP0FJW3</accession>
<dbReference type="SMART" id="SM00577">
    <property type="entry name" value="CPDc"/>
    <property type="match status" value="1"/>
</dbReference>
<feature type="transmembrane region" description="Helical" evidence="1">
    <location>
        <begin position="20"/>
        <end position="40"/>
    </location>
</feature>
<evidence type="ECO:0000256" key="1">
    <source>
        <dbReference type="SAM" id="Phobius"/>
    </source>
</evidence>
<evidence type="ECO:0000313" key="3">
    <source>
        <dbReference type="EMBL" id="CAK8678647.1"/>
    </source>
</evidence>
<keyword evidence="1" id="KW-0472">Membrane</keyword>
<dbReference type="Proteomes" id="UP001642483">
    <property type="component" value="Unassembled WGS sequence"/>
</dbReference>
<sequence length="259" mass="30168">MHATNLSENSHQSSNWLEPMFIKTFCNILSAVWSFLLYFFRKNVRKVIAHQTVRYEIMPITPISRLRLNQLKKKVLVLDLDETLIHSRHDSGGLLRPSVKPDTPPDFVLKVVIDRHPVKFFVHKRPHVDFFLNVVSDWYELVVFTASMEIYGSAVCDRLDKNRGALTRRYYRQHCKVDTGSFTKDLSFVHNDLSSIIILDNSPGAYKGFPENAVPIKSWFADPFDTALLNVLPMLDALRFCNDVRNILHRNKVQHMQWQ</sequence>